<sequence>MAQAFGAGQVRLYHDAAEDSGPCLYFRMEQRGVSCGVAGAWVQRAAGVLELSARNFGYHSVDVKEPCSKNLSILGFFWDMEASMCWSGKRVPGPFQGLSSREDAEDLGGGPLLDTNWAGVVTASPCYWLGTQENAFGAKTTKGPRDELGSAFPMASPPGLELKTLNNGPQAPRRPASLGPAAPPREGVENACFSSEEHETHFQDPGDTRLGRSPSLPGGLGPSRPRPQRDNASLHSEEGPGLEPVSRPVDYGFVSALVFLVSGILLVVTAYAIPREARVNPDTVSAREMERLEMYYARLGSHLDKCIIAGLGLLTVGGMLLSVLLMVSLCKGELYRRPTFVPGRGSRKTYGSINLRMRQLHGDGGQALVENEVVQVSETSHALQGS</sequence>
<keyword evidence="3" id="KW-1185">Reference proteome</keyword>
<accession>A0A6P3HNV1</accession>
<dbReference type="AlphaFoldDB" id="A0A6P3HNV1"/>
<keyword evidence="2 4" id="KW-0812">Transmembrane</keyword>
<dbReference type="RefSeq" id="XP_010840200.1">
    <property type="nucleotide sequence ID" value="XM_010841898.1"/>
</dbReference>
<keyword evidence="2" id="KW-1133">Transmembrane helix</keyword>
<keyword evidence="2" id="KW-0472">Membrane</keyword>
<dbReference type="PANTHER" id="PTHR16125:SF4">
    <property type="entry name" value="TRANSMEMBRANE PROTEIN 74B"/>
    <property type="match status" value="1"/>
</dbReference>
<gene>
    <name evidence="4" type="primary">TMEM74B</name>
</gene>
<dbReference type="KEGG" id="bbis:104990018"/>
<dbReference type="Proteomes" id="UP000515208">
    <property type="component" value="Unplaced"/>
</dbReference>
<evidence type="ECO:0000313" key="4">
    <source>
        <dbReference type="RefSeq" id="XP_010840200.1"/>
    </source>
</evidence>
<feature type="transmembrane region" description="Helical" evidence="2">
    <location>
        <begin position="307"/>
        <end position="327"/>
    </location>
</feature>
<feature type="compositionally biased region" description="Basic and acidic residues" evidence="1">
    <location>
        <begin position="195"/>
        <end position="210"/>
    </location>
</feature>
<proteinExistence type="predicted"/>
<dbReference type="PANTHER" id="PTHR16125">
    <property type="entry name" value="TRANSMEMBRANE PROTEIN 74"/>
    <property type="match status" value="1"/>
</dbReference>
<dbReference type="OrthoDB" id="6096234at2759"/>
<name>A0A6P3HNV1_BISBB</name>
<evidence type="ECO:0000256" key="1">
    <source>
        <dbReference type="SAM" id="MobiDB-lite"/>
    </source>
</evidence>
<dbReference type="GeneID" id="104990018"/>
<protein>
    <submittedName>
        <fullName evidence="4">Transmembrane protein 74B</fullName>
    </submittedName>
</protein>
<feature type="transmembrane region" description="Helical" evidence="2">
    <location>
        <begin position="251"/>
        <end position="273"/>
    </location>
</feature>
<reference evidence="4" key="1">
    <citation type="submission" date="2025-08" db="UniProtKB">
        <authorList>
            <consortium name="RefSeq"/>
        </authorList>
    </citation>
    <scope>IDENTIFICATION</scope>
    <source>
        <tissue evidence="4">Blood</tissue>
    </source>
</reference>
<evidence type="ECO:0000256" key="2">
    <source>
        <dbReference type="SAM" id="Phobius"/>
    </source>
</evidence>
<dbReference type="InterPro" id="IPR029695">
    <property type="entry name" value="TMEM74-like"/>
</dbReference>
<evidence type="ECO:0000313" key="3">
    <source>
        <dbReference type="Proteomes" id="UP000515208"/>
    </source>
</evidence>
<organism evidence="3 4">
    <name type="scientific">Bison bison bison</name>
    <name type="common">North American plains bison</name>
    <dbReference type="NCBI Taxonomy" id="43346"/>
    <lineage>
        <taxon>Eukaryota</taxon>
        <taxon>Metazoa</taxon>
        <taxon>Chordata</taxon>
        <taxon>Craniata</taxon>
        <taxon>Vertebrata</taxon>
        <taxon>Euteleostomi</taxon>
        <taxon>Mammalia</taxon>
        <taxon>Eutheria</taxon>
        <taxon>Laurasiatheria</taxon>
        <taxon>Artiodactyla</taxon>
        <taxon>Ruminantia</taxon>
        <taxon>Pecora</taxon>
        <taxon>Bovidae</taxon>
        <taxon>Bovinae</taxon>
        <taxon>Bison</taxon>
    </lineage>
</organism>
<feature type="region of interest" description="Disordered" evidence="1">
    <location>
        <begin position="138"/>
        <end position="243"/>
    </location>
</feature>
<dbReference type="CTD" id="55321"/>
<dbReference type="Pfam" id="PF14927">
    <property type="entry name" value="Neurensin"/>
    <property type="match status" value="1"/>
</dbReference>